<dbReference type="AlphaFoldDB" id="A0A3R6ACL2"/>
<protein>
    <submittedName>
        <fullName evidence="1">Uncharacterized protein</fullName>
    </submittedName>
</protein>
<evidence type="ECO:0000313" key="1">
    <source>
        <dbReference type="EMBL" id="RHA87181.1"/>
    </source>
</evidence>
<comment type="caution">
    <text evidence="1">The sequence shown here is derived from an EMBL/GenBank/DDBJ whole genome shotgun (WGS) entry which is preliminary data.</text>
</comment>
<organism evidence="1 2">
    <name type="scientific">Roseburia inulinivorans</name>
    <dbReference type="NCBI Taxonomy" id="360807"/>
    <lineage>
        <taxon>Bacteria</taxon>
        <taxon>Bacillati</taxon>
        <taxon>Bacillota</taxon>
        <taxon>Clostridia</taxon>
        <taxon>Lachnospirales</taxon>
        <taxon>Lachnospiraceae</taxon>
        <taxon>Roseburia</taxon>
    </lineage>
</organism>
<dbReference type="Proteomes" id="UP000283492">
    <property type="component" value="Unassembled WGS sequence"/>
</dbReference>
<proteinExistence type="predicted"/>
<name>A0A3R6ACL2_9FIRM</name>
<reference evidence="1 2" key="1">
    <citation type="submission" date="2018-08" db="EMBL/GenBank/DDBJ databases">
        <title>A genome reference for cultivated species of the human gut microbiota.</title>
        <authorList>
            <person name="Zou Y."/>
            <person name="Xue W."/>
            <person name="Luo G."/>
        </authorList>
    </citation>
    <scope>NUCLEOTIDE SEQUENCE [LARGE SCALE GENOMIC DNA]</scope>
    <source>
        <strain evidence="1 2">AM42-1AC</strain>
    </source>
</reference>
<gene>
    <name evidence="1" type="ORF">DW914_11570</name>
</gene>
<accession>A0A3R6ACL2</accession>
<sequence>MRIGTAKFFTLLLLLYHTSVKRQGLSQISQFYTMTFYRQGDSMSVRSEYIRPAFQYHRACTKRGIFFLSGDICNAGAAYF</sequence>
<dbReference type="EMBL" id="QSFX01000021">
    <property type="protein sequence ID" value="RHA87181.1"/>
    <property type="molecule type" value="Genomic_DNA"/>
</dbReference>
<evidence type="ECO:0000313" key="2">
    <source>
        <dbReference type="Proteomes" id="UP000283492"/>
    </source>
</evidence>